<reference evidence="10" key="1">
    <citation type="journal article" date="2016" name="Toxins">
        <title>Evolution of the Cytolytic Pore-Forming Proteins (Actinoporins) in Sea Anemones.</title>
        <authorList>
            <person name="Macrander J."/>
            <person name="Daly M."/>
        </authorList>
    </citation>
    <scope>NUCLEOTIDE SEQUENCE</scope>
    <source>
        <tissue evidence="10">Tentacle</tissue>
    </source>
</reference>
<dbReference type="GO" id="GO:0015267">
    <property type="term" value="F:channel activity"/>
    <property type="evidence" value="ECO:0007669"/>
    <property type="project" value="InterPro"/>
</dbReference>
<dbReference type="GO" id="GO:0044218">
    <property type="term" value="C:other organism cell membrane"/>
    <property type="evidence" value="ECO:0007669"/>
    <property type="project" value="UniProtKB-KW"/>
</dbReference>
<evidence type="ECO:0000256" key="2">
    <source>
        <dbReference type="ARBA" id="ARBA00004532"/>
    </source>
</evidence>
<dbReference type="SUPFAM" id="SSF63724">
    <property type="entry name" value="Cytolysin/lectin"/>
    <property type="match status" value="1"/>
</dbReference>
<dbReference type="GO" id="GO:0046930">
    <property type="term" value="C:pore complex"/>
    <property type="evidence" value="ECO:0007669"/>
    <property type="project" value="InterPro"/>
</dbReference>
<feature type="non-terminal residue" evidence="10">
    <location>
        <position position="189"/>
    </location>
</feature>
<evidence type="ECO:0000256" key="9">
    <source>
        <dbReference type="ARBA" id="ARBA00023331"/>
    </source>
</evidence>
<keyword evidence="5" id="KW-0800">Toxin</keyword>
<organism evidence="10">
    <name type="scientific">Exaiptasia diaphana</name>
    <name type="common">Tropical sea anemone</name>
    <name type="synonym">Aiptasia pulchella</name>
    <dbReference type="NCBI Taxonomy" id="2652724"/>
    <lineage>
        <taxon>Eukaryota</taxon>
        <taxon>Metazoa</taxon>
        <taxon>Cnidaria</taxon>
        <taxon>Anthozoa</taxon>
        <taxon>Hexacorallia</taxon>
        <taxon>Actiniaria</taxon>
        <taxon>Aiptasiidae</taxon>
        <taxon>Exaiptasia</taxon>
    </lineage>
</organism>
<dbReference type="GeneID" id="110235981"/>
<protein>
    <submittedName>
        <fullName evidence="10">Actinoporin</fullName>
    </submittedName>
</protein>
<dbReference type="GO" id="GO:0051715">
    <property type="term" value="P:cytolysis in another organism"/>
    <property type="evidence" value="ECO:0007669"/>
    <property type="project" value="InterPro"/>
</dbReference>
<keyword evidence="4" id="KW-1052">Target cell membrane</keyword>
<evidence type="ECO:0000256" key="6">
    <source>
        <dbReference type="ARBA" id="ARBA00022852"/>
    </source>
</evidence>
<dbReference type="KEGG" id="epa:110235981"/>
<name>A0A2Z2DWR0_EXADI</name>
<evidence type="ECO:0000256" key="3">
    <source>
        <dbReference type="ARBA" id="ARBA00008399"/>
    </source>
</evidence>
<evidence type="ECO:0000256" key="1">
    <source>
        <dbReference type="ARBA" id="ARBA00004175"/>
    </source>
</evidence>
<dbReference type="AlphaFoldDB" id="A0A2Z2DWR0"/>
<dbReference type="Gene3D" id="2.60.270.20">
    <property type="entry name" value="Cytolysin/lectin"/>
    <property type="match status" value="2"/>
</dbReference>
<dbReference type="RefSeq" id="XP_020897118.1">
    <property type="nucleotide sequence ID" value="XM_021041459.2"/>
</dbReference>
<comment type="similarity">
    <text evidence="3">Belongs to the actinoporin family. Sea anemone subfamily.</text>
</comment>
<dbReference type="GO" id="GO:0006812">
    <property type="term" value="P:monoatomic cation transport"/>
    <property type="evidence" value="ECO:0007669"/>
    <property type="project" value="InterPro"/>
</dbReference>
<sequence length="189" mass="21556">MSRLKLHTMFTGYDREVAMGVINESGYPWKVLSVYNYEGARDNYKRLPSQVNNNKTLLYRASKPHEPADIDMGACGVIAIYIQGLDKTLAVAYSAAYYDRNLHGGKSRSTQSNCSPPMLSETPNWWNIKIYPGKWLPDYSTYKELYFLERPFEGDSKWHNRSLDSGLKIKGAMSNDGQATLEMHVSRVQ</sequence>
<feature type="non-terminal residue" evidence="10">
    <location>
        <position position="1"/>
    </location>
</feature>
<evidence type="ECO:0000256" key="4">
    <source>
        <dbReference type="ARBA" id="ARBA00022537"/>
    </source>
</evidence>
<evidence type="ECO:0000256" key="8">
    <source>
        <dbReference type="ARBA" id="ARBA00023298"/>
    </source>
</evidence>
<reference evidence="10" key="2">
    <citation type="submission" date="2016-10" db="EMBL/GenBank/DDBJ databases">
        <authorList>
            <person name="Cai Z."/>
        </authorList>
    </citation>
    <scope>NUCLEOTIDE SEQUENCE</scope>
    <source>
        <tissue evidence="10">Tentacle</tissue>
    </source>
</reference>
<comment type="subcellular location">
    <subcellularLocation>
        <location evidence="2">Nematocyst</location>
    </subcellularLocation>
    <subcellularLocation>
        <location evidence="1">Target cell membrane</location>
    </subcellularLocation>
</comment>
<dbReference type="InterPro" id="IPR015926">
    <property type="entry name" value="Cytolysin/lectin"/>
</dbReference>
<dbReference type="EMBL" id="KX947324">
    <property type="protein sequence ID" value="APQ32096.1"/>
    <property type="molecule type" value="mRNA"/>
</dbReference>
<keyword evidence="9" id="KW-0166">Nematocyst</keyword>
<accession>A0A2Z2DWR0</accession>
<evidence type="ECO:0000313" key="10">
    <source>
        <dbReference type="EMBL" id="APQ32096.1"/>
    </source>
</evidence>
<dbReference type="GO" id="GO:0090729">
    <property type="term" value="F:toxin activity"/>
    <property type="evidence" value="ECO:0007669"/>
    <property type="project" value="UniProtKB-KW"/>
</dbReference>
<keyword evidence="6" id="KW-0204">Cytolysis</keyword>
<dbReference type="InterPro" id="IPR009104">
    <property type="entry name" value="Anemon_actinoporin-like"/>
</dbReference>
<dbReference type="Pfam" id="PF06369">
    <property type="entry name" value="Anemone_cytotox"/>
    <property type="match status" value="2"/>
</dbReference>
<keyword evidence="7" id="KW-0472">Membrane</keyword>
<proteinExistence type="evidence at transcript level"/>
<evidence type="ECO:0000256" key="5">
    <source>
        <dbReference type="ARBA" id="ARBA00022656"/>
    </source>
</evidence>
<evidence type="ECO:0000256" key="7">
    <source>
        <dbReference type="ARBA" id="ARBA00023136"/>
    </source>
</evidence>
<dbReference type="GO" id="GO:0042151">
    <property type="term" value="C:nematocyst"/>
    <property type="evidence" value="ECO:0007669"/>
    <property type="project" value="UniProtKB-SubCell"/>
</dbReference>
<keyword evidence="8" id="KW-1053">Target membrane</keyword>
<dbReference type="GO" id="GO:0046931">
    <property type="term" value="P:pore complex assembly"/>
    <property type="evidence" value="ECO:0007669"/>
    <property type="project" value="InterPro"/>
</dbReference>